<dbReference type="RefSeq" id="WP_139631721.1">
    <property type="nucleotide sequence ID" value="NZ_CP045572.1"/>
</dbReference>
<protein>
    <submittedName>
        <fullName evidence="1">Uncharacterized protein</fullName>
    </submittedName>
</protein>
<evidence type="ECO:0000313" key="2">
    <source>
        <dbReference type="Proteomes" id="UP000312512"/>
    </source>
</evidence>
<organism evidence="1 2">
    <name type="scientific">Nonomuraea phyllanthi</name>
    <dbReference type="NCBI Taxonomy" id="2219224"/>
    <lineage>
        <taxon>Bacteria</taxon>
        <taxon>Bacillati</taxon>
        <taxon>Actinomycetota</taxon>
        <taxon>Actinomycetes</taxon>
        <taxon>Streptosporangiales</taxon>
        <taxon>Streptosporangiaceae</taxon>
        <taxon>Nonomuraea</taxon>
    </lineage>
</organism>
<evidence type="ECO:0000313" key="1">
    <source>
        <dbReference type="EMBL" id="KAB8194115.1"/>
    </source>
</evidence>
<comment type="caution">
    <text evidence="1">The sequence shown here is derived from an EMBL/GenBank/DDBJ whole genome shotgun (WGS) entry which is preliminary data.</text>
</comment>
<reference evidence="1 2" key="1">
    <citation type="submission" date="2019-10" db="EMBL/GenBank/DDBJ databases">
        <title>Nonomuraea sp. nov., isolated from Phyllanthus amarus.</title>
        <authorList>
            <person name="Klykleung N."/>
            <person name="Tanasupawat S."/>
        </authorList>
    </citation>
    <scope>NUCLEOTIDE SEQUENCE [LARGE SCALE GENOMIC DNA]</scope>
    <source>
        <strain evidence="1 2">PA1-10</strain>
    </source>
</reference>
<dbReference type="AlphaFoldDB" id="A0A5C4WHX1"/>
<name>A0A5C4WHX1_9ACTN</name>
<accession>A0A5C4WHX1</accession>
<dbReference type="PROSITE" id="PS51257">
    <property type="entry name" value="PROKAR_LIPOPROTEIN"/>
    <property type="match status" value="1"/>
</dbReference>
<dbReference type="EMBL" id="VDLX02000006">
    <property type="protein sequence ID" value="KAB8194115.1"/>
    <property type="molecule type" value="Genomic_DNA"/>
</dbReference>
<dbReference type="Proteomes" id="UP000312512">
    <property type="component" value="Unassembled WGS sequence"/>
</dbReference>
<gene>
    <name evidence="1" type="ORF">FH608_018225</name>
</gene>
<keyword evidence="2" id="KW-1185">Reference proteome</keyword>
<accession>A0A5P9YNZ5</accession>
<proteinExistence type="predicted"/>
<sequence length="107" mass="11521">MKRRSLLAALALAAGCGTTDGGPVYEEGVDLATARRVLADRGDDLDRDYPASVGHGVGVVVRDPERADGRAYGIVVYLRQDRDRPRGRRFVDGVPVTFTVTGDFEAT</sequence>